<keyword evidence="2" id="KW-1185">Reference proteome</keyword>
<dbReference type="EMBL" id="JACGWO010000008">
    <property type="protein sequence ID" value="KAK4422107.1"/>
    <property type="molecule type" value="Genomic_DNA"/>
</dbReference>
<protein>
    <submittedName>
        <fullName evidence="1">Uncharacterized protein</fullName>
    </submittedName>
</protein>
<proteinExistence type="predicted"/>
<reference evidence="1" key="2">
    <citation type="journal article" date="2024" name="Plant">
        <title>Genomic evolution and insights into agronomic trait innovations of Sesamum species.</title>
        <authorList>
            <person name="Miao H."/>
            <person name="Wang L."/>
            <person name="Qu L."/>
            <person name="Liu H."/>
            <person name="Sun Y."/>
            <person name="Le M."/>
            <person name="Wang Q."/>
            <person name="Wei S."/>
            <person name="Zheng Y."/>
            <person name="Lin W."/>
            <person name="Duan Y."/>
            <person name="Cao H."/>
            <person name="Xiong S."/>
            <person name="Wang X."/>
            <person name="Wei L."/>
            <person name="Li C."/>
            <person name="Ma Q."/>
            <person name="Ju M."/>
            <person name="Zhao R."/>
            <person name="Li G."/>
            <person name="Mu C."/>
            <person name="Tian Q."/>
            <person name="Mei H."/>
            <person name="Zhang T."/>
            <person name="Gao T."/>
            <person name="Zhang H."/>
        </authorList>
    </citation>
    <scope>NUCLEOTIDE SEQUENCE</scope>
    <source>
        <strain evidence="1">3651</strain>
    </source>
</reference>
<evidence type="ECO:0000313" key="2">
    <source>
        <dbReference type="Proteomes" id="UP001293254"/>
    </source>
</evidence>
<organism evidence="1 2">
    <name type="scientific">Sesamum alatum</name>
    <dbReference type="NCBI Taxonomy" id="300844"/>
    <lineage>
        <taxon>Eukaryota</taxon>
        <taxon>Viridiplantae</taxon>
        <taxon>Streptophyta</taxon>
        <taxon>Embryophyta</taxon>
        <taxon>Tracheophyta</taxon>
        <taxon>Spermatophyta</taxon>
        <taxon>Magnoliopsida</taxon>
        <taxon>eudicotyledons</taxon>
        <taxon>Gunneridae</taxon>
        <taxon>Pentapetalae</taxon>
        <taxon>asterids</taxon>
        <taxon>lamiids</taxon>
        <taxon>Lamiales</taxon>
        <taxon>Pedaliaceae</taxon>
        <taxon>Sesamum</taxon>
    </lineage>
</organism>
<name>A0AAE1Y238_9LAMI</name>
<gene>
    <name evidence="1" type="ORF">Salat_2161700</name>
</gene>
<evidence type="ECO:0000313" key="1">
    <source>
        <dbReference type="EMBL" id="KAK4422107.1"/>
    </source>
</evidence>
<comment type="caution">
    <text evidence="1">The sequence shown here is derived from an EMBL/GenBank/DDBJ whole genome shotgun (WGS) entry which is preliminary data.</text>
</comment>
<reference evidence="1" key="1">
    <citation type="submission" date="2020-06" db="EMBL/GenBank/DDBJ databases">
        <authorList>
            <person name="Li T."/>
            <person name="Hu X."/>
            <person name="Zhang T."/>
            <person name="Song X."/>
            <person name="Zhang H."/>
            <person name="Dai N."/>
            <person name="Sheng W."/>
            <person name="Hou X."/>
            <person name="Wei L."/>
        </authorList>
    </citation>
    <scope>NUCLEOTIDE SEQUENCE</scope>
    <source>
        <strain evidence="1">3651</strain>
        <tissue evidence="1">Leaf</tissue>
    </source>
</reference>
<sequence>MAKAQRRMKKHADKGIRQVEFSVGDQVLLKLTTQIWKKISSKLVHGGLVPKYDGPFEVMSKDVLDTTKLQTQHAPPVIRMEFQKVVKIFDHKKKGQSNNYLVQRSNTLEADATWERGVNLLHFEKELVEYWAAIEGNLLQMERRVLLVGVTGWLGRLDGMIGRVGVGRVDRCLGPSVWCMVVTGRVRQLGIWLVGVRISHSRLASAHAGMVDAPAHPLLAAVVLDGYQE</sequence>
<dbReference type="Proteomes" id="UP001293254">
    <property type="component" value="Unassembled WGS sequence"/>
</dbReference>
<accession>A0AAE1Y238</accession>
<dbReference type="AlphaFoldDB" id="A0AAE1Y238"/>